<keyword evidence="1" id="KW-0808">Transferase</keyword>
<dbReference type="Proteomes" id="UP001596270">
    <property type="component" value="Unassembled WGS sequence"/>
</dbReference>
<evidence type="ECO:0000313" key="2">
    <source>
        <dbReference type="Proteomes" id="UP001596270"/>
    </source>
</evidence>
<dbReference type="EMBL" id="JBHSRS010000013">
    <property type="protein sequence ID" value="MFC6280764.1"/>
    <property type="molecule type" value="Genomic_DNA"/>
</dbReference>
<dbReference type="PANTHER" id="PTHR38767:SF1">
    <property type="entry name" value="DNA POLYMERASE III SUBUNIT CHI"/>
    <property type="match status" value="1"/>
</dbReference>
<dbReference type="Pfam" id="PF04364">
    <property type="entry name" value="DNA_pol3_chi"/>
    <property type="match status" value="1"/>
</dbReference>
<reference evidence="2" key="1">
    <citation type="journal article" date="2019" name="Int. J. Syst. Evol. Microbiol.">
        <title>The Global Catalogue of Microorganisms (GCM) 10K type strain sequencing project: providing services to taxonomists for standard genome sequencing and annotation.</title>
        <authorList>
            <consortium name="The Broad Institute Genomics Platform"/>
            <consortium name="The Broad Institute Genome Sequencing Center for Infectious Disease"/>
            <person name="Wu L."/>
            <person name="Ma J."/>
        </authorList>
    </citation>
    <scope>NUCLEOTIDE SEQUENCE [LARGE SCALE GENOMIC DNA]</scope>
    <source>
        <strain evidence="2">CCUG 39402</strain>
    </source>
</reference>
<protein>
    <submittedName>
        <fullName evidence="1">DNA polymerase III subunit chi</fullName>
        <ecNumber evidence="1">2.7.7.7</ecNumber>
    </submittedName>
</protein>
<evidence type="ECO:0000313" key="1">
    <source>
        <dbReference type="EMBL" id="MFC6280764.1"/>
    </source>
</evidence>
<dbReference type="EC" id="2.7.7.7" evidence="1"/>
<organism evidence="1 2">
    <name type="scientific">Polaromonas aquatica</name>
    <dbReference type="NCBI Taxonomy" id="332657"/>
    <lineage>
        <taxon>Bacteria</taxon>
        <taxon>Pseudomonadati</taxon>
        <taxon>Pseudomonadota</taxon>
        <taxon>Betaproteobacteria</taxon>
        <taxon>Burkholderiales</taxon>
        <taxon>Comamonadaceae</taxon>
        <taxon>Polaromonas</taxon>
    </lineage>
</organism>
<dbReference type="RefSeq" id="WP_371435728.1">
    <property type="nucleotide sequence ID" value="NZ_JBHSRS010000013.1"/>
</dbReference>
<dbReference type="SUPFAM" id="SSF102400">
    <property type="entry name" value="DNA polymerase III chi subunit"/>
    <property type="match status" value="1"/>
</dbReference>
<name>A0ABW1TT91_9BURK</name>
<accession>A0ABW1TT91</accession>
<dbReference type="GO" id="GO:0003887">
    <property type="term" value="F:DNA-directed DNA polymerase activity"/>
    <property type="evidence" value="ECO:0007669"/>
    <property type="project" value="UniProtKB-EC"/>
</dbReference>
<comment type="caution">
    <text evidence="1">The sequence shown here is derived from an EMBL/GenBank/DDBJ whole genome shotgun (WGS) entry which is preliminary data.</text>
</comment>
<dbReference type="NCBIfam" id="NF004348">
    <property type="entry name" value="PRK05728.1-5"/>
    <property type="match status" value="1"/>
</dbReference>
<sequence length="145" mass="16375">MTEIEFHFNVPDKLLYGCRLLRKVHRNGIKAVVMAEPGLLGELDQLLWQFSPTEFVPHCLATASAHSLAATPLLLAERLDGCPPDSVLINLGQTIPGDFERFERFIEVVSGHDEDRLLGRGRWKHYKDRGYALKQHDLAANRESA</sequence>
<keyword evidence="1" id="KW-0548">Nucleotidyltransferase</keyword>
<proteinExistence type="predicted"/>
<keyword evidence="2" id="KW-1185">Reference proteome</keyword>
<dbReference type="Gene3D" id="3.40.50.10110">
    <property type="entry name" value="DNA polymerase III subunit chi"/>
    <property type="match status" value="1"/>
</dbReference>
<dbReference type="PANTHER" id="PTHR38767">
    <property type="entry name" value="DNA POLYMERASE III SUBUNIT CHI"/>
    <property type="match status" value="1"/>
</dbReference>
<dbReference type="InterPro" id="IPR036768">
    <property type="entry name" value="PolIII_chi_sf"/>
</dbReference>
<gene>
    <name evidence="1" type="ORF">ACFQND_05905</name>
</gene>
<dbReference type="InterPro" id="IPR007459">
    <property type="entry name" value="DNA_pol3_chi"/>
</dbReference>